<proteinExistence type="predicted"/>
<reference evidence="6" key="1">
    <citation type="journal article" date="2020" name="mSystems">
        <title>Genome- and Community-Level Interaction Insights into Carbon Utilization and Element Cycling Functions of Hydrothermarchaeota in Hydrothermal Sediment.</title>
        <authorList>
            <person name="Zhou Z."/>
            <person name="Liu Y."/>
            <person name="Xu W."/>
            <person name="Pan J."/>
            <person name="Luo Z.H."/>
            <person name="Li M."/>
        </authorList>
    </citation>
    <scope>NUCLEOTIDE SEQUENCE [LARGE SCALE GENOMIC DNA]</scope>
    <source>
        <strain evidence="6">SpSt-413</strain>
    </source>
</reference>
<keyword evidence="3" id="KW-0804">Transcription</keyword>
<sequence length="156" mass="17476">MPTLNATIPEHLGGPAGASPERVREIMELRLILEPEQAALAALRRTDQDLERLWRNLEKQEQAAPDEFPDLDTRMHMLVAKATGNQTLWDVAAMLHDLLSECRTAPLWSPERMRQSVAAHREVVRAIADADAERARQAMRQHLHHVETAAARGNGA</sequence>
<dbReference type="Pfam" id="PF07729">
    <property type="entry name" value="FCD"/>
    <property type="match status" value="1"/>
</dbReference>
<dbReference type="AlphaFoldDB" id="A0A7C4ABZ5"/>
<protein>
    <submittedName>
        <fullName evidence="6">FadR family transcriptional regulator</fullName>
    </submittedName>
</protein>
<feature type="domain" description="GntR C-terminal" evidence="5">
    <location>
        <begin position="25"/>
        <end position="145"/>
    </location>
</feature>
<keyword evidence="2" id="KW-0238">DNA-binding</keyword>
<dbReference type="SUPFAM" id="SSF48008">
    <property type="entry name" value="GntR ligand-binding domain-like"/>
    <property type="match status" value="1"/>
</dbReference>
<dbReference type="InterPro" id="IPR011711">
    <property type="entry name" value="GntR_C"/>
</dbReference>
<dbReference type="GO" id="GO:0003677">
    <property type="term" value="F:DNA binding"/>
    <property type="evidence" value="ECO:0007669"/>
    <property type="project" value="UniProtKB-KW"/>
</dbReference>
<evidence type="ECO:0000256" key="2">
    <source>
        <dbReference type="ARBA" id="ARBA00023125"/>
    </source>
</evidence>
<dbReference type="InterPro" id="IPR008920">
    <property type="entry name" value="TF_FadR/GntR_C"/>
</dbReference>
<gene>
    <name evidence="6" type="ORF">ENR59_01990</name>
</gene>
<evidence type="ECO:0000313" key="6">
    <source>
        <dbReference type="EMBL" id="HGG91708.1"/>
    </source>
</evidence>
<dbReference type="PANTHER" id="PTHR43537:SF5">
    <property type="entry name" value="UXU OPERON TRANSCRIPTIONAL REGULATOR"/>
    <property type="match status" value="1"/>
</dbReference>
<organism evidence="6">
    <name type="scientific">Fundidesulfovibrio putealis</name>
    <dbReference type="NCBI Taxonomy" id="270496"/>
    <lineage>
        <taxon>Bacteria</taxon>
        <taxon>Pseudomonadati</taxon>
        <taxon>Thermodesulfobacteriota</taxon>
        <taxon>Desulfovibrionia</taxon>
        <taxon>Desulfovibrionales</taxon>
        <taxon>Desulfovibrionaceae</taxon>
        <taxon>Fundidesulfovibrio</taxon>
    </lineage>
</organism>
<dbReference type="Gene3D" id="1.20.120.530">
    <property type="entry name" value="GntR ligand-binding domain-like"/>
    <property type="match status" value="1"/>
</dbReference>
<evidence type="ECO:0000256" key="1">
    <source>
        <dbReference type="ARBA" id="ARBA00023015"/>
    </source>
</evidence>
<comment type="caution">
    <text evidence="6">The sequence shown here is derived from an EMBL/GenBank/DDBJ whole genome shotgun (WGS) entry which is preliminary data.</text>
</comment>
<evidence type="ECO:0000256" key="3">
    <source>
        <dbReference type="ARBA" id="ARBA00023163"/>
    </source>
</evidence>
<evidence type="ECO:0000259" key="5">
    <source>
        <dbReference type="SMART" id="SM00895"/>
    </source>
</evidence>
<name>A0A7C4ABZ5_9BACT</name>
<keyword evidence="1" id="KW-0805">Transcription regulation</keyword>
<dbReference type="PANTHER" id="PTHR43537">
    <property type="entry name" value="TRANSCRIPTIONAL REGULATOR, GNTR FAMILY"/>
    <property type="match status" value="1"/>
</dbReference>
<dbReference type="EMBL" id="DSRP01000139">
    <property type="protein sequence ID" value="HGG91708.1"/>
    <property type="molecule type" value="Genomic_DNA"/>
</dbReference>
<evidence type="ECO:0000256" key="4">
    <source>
        <dbReference type="SAM" id="MobiDB-lite"/>
    </source>
</evidence>
<dbReference type="SMART" id="SM00895">
    <property type="entry name" value="FCD"/>
    <property type="match status" value="1"/>
</dbReference>
<accession>A0A7C4ABZ5</accession>
<feature type="region of interest" description="Disordered" evidence="4">
    <location>
        <begin position="1"/>
        <end position="20"/>
    </location>
</feature>